<protein>
    <submittedName>
        <fullName evidence="1">Uncharacterized protein</fullName>
    </submittedName>
</protein>
<sequence length="250" mass="28950">MNLRSSASAPYCPEYLNSIINTEAANALHILPSSGQCPSSMMSAASSSPAVGHEMTEFVPERTAAYISRHDLTRRLQWEGKRPMLSLTTFSRHMQVYCEKQVLILFDIQRCYTQEEKSEPLENMNDDPVIRFLNWLYAKKRKELQEHQRLKDVQLPEEQKDVRHLDEILCFINRNGGMSMASYTRILKSLADWKQRRRDWSKQGSIVETREDDGSRSLTTDETKCQKMMLKISLRELAHKSTMEDAVSEV</sequence>
<dbReference type="AlphaFoldDB" id="A0A5J9UKF1"/>
<proteinExistence type="predicted"/>
<comment type="caution">
    <text evidence="1">The sequence shown here is derived from an EMBL/GenBank/DDBJ whole genome shotgun (WGS) entry which is preliminary data.</text>
</comment>
<evidence type="ECO:0000313" key="2">
    <source>
        <dbReference type="Proteomes" id="UP000324897"/>
    </source>
</evidence>
<accession>A0A5J9UKF1</accession>
<feature type="non-terminal residue" evidence="1">
    <location>
        <position position="1"/>
    </location>
</feature>
<evidence type="ECO:0000313" key="1">
    <source>
        <dbReference type="EMBL" id="TVU23885.1"/>
    </source>
</evidence>
<dbReference type="Gramene" id="TVU23885">
    <property type="protein sequence ID" value="TVU23885"/>
    <property type="gene ID" value="EJB05_26271"/>
</dbReference>
<name>A0A5J9UKF1_9POAL</name>
<gene>
    <name evidence="1" type="ORF">EJB05_26271</name>
</gene>
<organism evidence="1 2">
    <name type="scientific">Eragrostis curvula</name>
    <name type="common">weeping love grass</name>
    <dbReference type="NCBI Taxonomy" id="38414"/>
    <lineage>
        <taxon>Eukaryota</taxon>
        <taxon>Viridiplantae</taxon>
        <taxon>Streptophyta</taxon>
        <taxon>Embryophyta</taxon>
        <taxon>Tracheophyta</taxon>
        <taxon>Spermatophyta</taxon>
        <taxon>Magnoliopsida</taxon>
        <taxon>Liliopsida</taxon>
        <taxon>Poales</taxon>
        <taxon>Poaceae</taxon>
        <taxon>PACMAD clade</taxon>
        <taxon>Chloridoideae</taxon>
        <taxon>Eragrostideae</taxon>
        <taxon>Eragrostidinae</taxon>
        <taxon>Eragrostis</taxon>
    </lineage>
</organism>
<dbReference type="Proteomes" id="UP000324897">
    <property type="component" value="Chromosome 2"/>
</dbReference>
<reference evidence="1 2" key="1">
    <citation type="journal article" date="2019" name="Sci. Rep.">
        <title>A high-quality genome of Eragrostis curvula grass provides insights into Poaceae evolution and supports new strategies to enhance forage quality.</title>
        <authorList>
            <person name="Carballo J."/>
            <person name="Santos B.A.C.M."/>
            <person name="Zappacosta D."/>
            <person name="Garbus I."/>
            <person name="Selva J.P."/>
            <person name="Gallo C.A."/>
            <person name="Diaz A."/>
            <person name="Albertini E."/>
            <person name="Caccamo M."/>
            <person name="Echenique V."/>
        </authorList>
    </citation>
    <scope>NUCLEOTIDE SEQUENCE [LARGE SCALE GENOMIC DNA]</scope>
    <source>
        <strain evidence="2">cv. Victoria</strain>
        <tissue evidence="1">Leaf</tissue>
    </source>
</reference>
<keyword evidence="2" id="KW-1185">Reference proteome</keyword>
<dbReference type="EMBL" id="RWGY01000013">
    <property type="protein sequence ID" value="TVU23885.1"/>
    <property type="molecule type" value="Genomic_DNA"/>
</dbReference>